<proteinExistence type="predicted"/>
<organism evidence="2 3">
    <name type="scientific">Microthlaspi erraticum</name>
    <dbReference type="NCBI Taxonomy" id="1685480"/>
    <lineage>
        <taxon>Eukaryota</taxon>
        <taxon>Viridiplantae</taxon>
        <taxon>Streptophyta</taxon>
        <taxon>Embryophyta</taxon>
        <taxon>Tracheophyta</taxon>
        <taxon>Spermatophyta</taxon>
        <taxon>Magnoliopsida</taxon>
        <taxon>eudicotyledons</taxon>
        <taxon>Gunneridae</taxon>
        <taxon>Pentapetalae</taxon>
        <taxon>rosids</taxon>
        <taxon>malvids</taxon>
        <taxon>Brassicales</taxon>
        <taxon>Brassicaceae</taxon>
        <taxon>Coluteocarpeae</taxon>
        <taxon>Microthlaspi</taxon>
    </lineage>
</organism>
<gene>
    <name evidence="2" type="ORF">MERR_LOCUS199</name>
</gene>
<dbReference type="InterPro" id="IPR050796">
    <property type="entry name" value="SCF_F-box_component"/>
</dbReference>
<dbReference type="InterPro" id="IPR006527">
    <property type="entry name" value="F-box-assoc_dom_typ1"/>
</dbReference>
<comment type="caution">
    <text evidence="2">The sequence shown here is derived from an EMBL/GenBank/DDBJ whole genome shotgun (WGS) entry which is preliminary data.</text>
</comment>
<keyword evidence="3" id="KW-1185">Reference proteome</keyword>
<dbReference type="SUPFAM" id="SSF50965">
    <property type="entry name" value="Galactose oxidase, central domain"/>
    <property type="match status" value="1"/>
</dbReference>
<dbReference type="EMBL" id="CACVBM020000011">
    <property type="protein sequence ID" value="CAA7012965.1"/>
    <property type="molecule type" value="Genomic_DNA"/>
</dbReference>
<dbReference type="Pfam" id="PF07734">
    <property type="entry name" value="FBA_1"/>
    <property type="match status" value="1"/>
</dbReference>
<evidence type="ECO:0000313" key="3">
    <source>
        <dbReference type="Proteomes" id="UP000467841"/>
    </source>
</evidence>
<dbReference type="Proteomes" id="UP000467841">
    <property type="component" value="Unassembled WGS sequence"/>
</dbReference>
<reference evidence="2" key="1">
    <citation type="submission" date="2020-01" db="EMBL/GenBank/DDBJ databases">
        <authorList>
            <person name="Mishra B."/>
        </authorList>
    </citation>
    <scope>NUCLEOTIDE SEQUENCE [LARGE SCALE GENOMIC DNA]</scope>
</reference>
<sequence>MVLILKKRRVCPMRVISLSASSQSIKYKAELSLKESQDKADISKVFHCDGLLLCTIRESKLVVCNPCLGKTKWIQHYTARYWNTKCALGYVDNKSCRSYKILSYSFKPNNRVDEFGIYEFSSDTWRDLDVDTDDFVMVLEHAVSLKGNVYWCVKDKTDKFDSVLCFDFRSERLRRLCFPNFQTRGFNHLSVTREEQLSVLHRCYAPLQMELWVTNEIDTEAELSWSLPWSLSYLIDEEKKVFVCCIQFNGHSTKNTLYIFGKDGKRISKMTFGESTYYNQWWPHIFNYVPSFVQIQQ</sequence>
<dbReference type="NCBIfam" id="TIGR01640">
    <property type="entry name" value="F_box_assoc_1"/>
    <property type="match status" value="1"/>
</dbReference>
<accession>A0A6D2HI02</accession>
<evidence type="ECO:0000313" key="2">
    <source>
        <dbReference type="EMBL" id="CAA7012965.1"/>
    </source>
</evidence>
<dbReference type="AlphaFoldDB" id="A0A6D2HI02"/>
<evidence type="ECO:0000259" key="1">
    <source>
        <dbReference type="Pfam" id="PF07734"/>
    </source>
</evidence>
<dbReference type="InterPro" id="IPR011043">
    <property type="entry name" value="Gal_Oxase/kelch_b-propeller"/>
</dbReference>
<dbReference type="PANTHER" id="PTHR31672">
    <property type="entry name" value="BNACNNG10540D PROTEIN"/>
    <property type="match status" value="1"/>
</dbReference>
<name>A0A6D2HI02_9BRAS</name>
<feature type="domain" description="F-box associated beta-propeller type 1" evidence="1">
    <location>
        <begin position="2"/>
        <end position="295"/>
    </location>
</feature>
<protein>
    <recommendedName>
        <fullName evidence="1">F-box associated beta-propeller type 1 domain-containing protein</fullName>
    </recommendedName>
</protein>
<dbReference type="InterPro" id="IPR017451">
    <property type="entry name" value="F-box-assoc_interact_dom"/>
</dbReference>